<gene>
    <name evidence="1" type="ORF">DF183_15270</name>
    <name evidence="3" type="ORF">M2J83_07880</name>
    <name evidence="2" type="ORF">MXF72_11560</name>
</gene>
<name>A0A2U2BGP5_ALCFA</name>
<evidence type="ECO:0000313" key="1">
    <source>
        <dbReference type="EMBL" id="PWE13188.1"/>
    </source>
</evidence>
<dbReference type="OrthoDB" id="9133224at2"/>
<dbReference type="EMBL" id="CP096916">
    <property type="protein sequence ID" value="WBM39719.1"/>
    <property type="molecule type" value="Genomic_DNA"/>
</dbReference>
<dbReference type="GeneID" id="96775989"/>
<evidence type="ECO:0008006" key="6">
    <source>
        <dbReference type="Google" id="ProtNLM"/>
    </source>
</evidence>
<evidence type="ECO:0000313" key="2">
    <source>
        <dbReference type="EMBL" id="UPL20062.1"/>
    </source>
</evidence>
<dbReference type="EMBL" id="QEXO01000004">
    <property type="protein sequence ID" value="PWE13188.1"/>
    <property type="molecule type" value="Genomic_DNA"/>
</dbReference>
<reference evidence="1 4" key="2">
    <citation type="submission" date="2018-05" db="EMBL/GenBank/DDBJ databases">
        <authorList>
            <person name="Lanie J.A."/>
            <person name="Ng W.-L."/>
            <person name="Kazmierczak K.M."/>
            <person name="Andrzejewski T.M."/>
            <person name="Davidsen T.M."/>
            <person name="Wayne K.J."/>
            <person name="Tettelin H."/>
            <person name="Glass J.I."/>
            <person name="Rusch D."/>
            <person name="Podicherti R."/>
            <person name="Tsui H.-C.T."/>
            <person name="Winkler M.E."/>
        </authorList>
    </citation>
    <scope>NUCLEOTIDE SEQUENCE [LARGE SCALE GENOMIC DNA]</scope>
    <source>
        <strain evidence="1 4">YBY</strain>
    </source>
</reference>
<organism evidence="1 4">
    <name type="scientific">Alcaligenes faecalis</name>
    <dbReference type="NCBI Taxonomy" id="511"/>
    <lineage>
        <taxon>Bacteria</taxon>
        <taxon>Pseudomonadati</taxon>
        <taxon>Pseudomonadota</taxon>
        <taxon>Betaproteobacteria</taxon>
        <taxon>Burkholderiales</taxon>
        <taxon>Alcaligenaceae</taxon>
        <taxon>Alcaligenes</taxon>
    </lineage>
</organism>
<evidence type="ECO:0000313" key="4">
    <source>
        <dbReference type="Proteomes" id="UP000245216"/>
    </source>
</evidence>
<reference evidence="3 5" key="4">
    <citation type="submission" date="2022-05" db="EMBL/GenBank/DDBJ databases">
        <title>Complete sequence of strain NY11312.</title>
        <authorList>
            <person name="Zhou D."/>
        </authorList>
    </citation>
    <scope>NUCLEOTIDE SEQUENCE [LARGE SCALE GENOMIC DNA]</scope>
    <source>
        <strain evidence="3 5">NY11312</strain>
    </source>
</reference>
<reference evidence="2" key="3">
    <citation type="submission" date="2022-04" db="EMBL/GenBank/DDBJ databases">
        <title>Genomic mining of Alcaligenes faecalis D334 producing ectoin and derivatives.</title>
        <authorList>
            <person name="Doan V.T."/>
            <person name="Quach N.T."/>
            <person name="Vu T.-H.-N."/>
            <person name="Phi Q.-T."/>
        </authorList>
    </citation>
    <scope>NUCLEOTIDE SEQUENCE</scope>
    <source>
        <strain evidence="2">D334</strain>
    </source>
</reference>
<dbReference type="Proteomes" id="UP000830925">
    <property type="component" value="Chromosome"/>
</dbReference>
<dbReference type="AlphaFoldDB" id="A0A2U2BGP5"/>
<dbReference type="RefSeq" id="WP_009459904.1">
    <property type="nucleotide sequence ID" value="NZ_CP021883.1"/>
</dbReference>
<reference evidence="1 4" key="1">
    <citation type="submission" date="2018-05" db="EMBL/GenBank/DDBJ databases">
        <title>Genome Sequence of an Efficient Indole-Degrading Bacterium, Alcaligenes sp.YBY.</title>
        <authorList>
            <person name="Yang B."/>
        </authorList>
    </citation>
    <scope>NUCLEOTIDE SEQUENCE [LARGE SCALE GENOMIC DNA]</scope>
    <source>
        <strain evidence="1 4">YBY</strain>
    </source>
</reference>
<sequence length="82" mass="9309">MKYAAEVIDLLAAYPGREFRMIQIVRHVSKGMELSTAQRNAMREGVKRVLVQLQDSGQVDKIKEGETSAFYAWRCSLQHGPL</sequence>
<dbReference type="Proteomes" id="UP001211866">
    <property type="component" value="Chromosome"/>
</dbReference>
<proteinExistence type="predicted"/>
<dbReference type="EMBL" id="CP095873">
    <property type="protein sequence ID" value="UPL20062.1"/>
    <property type="molecule type" value="Genomic_DNA"/>
</dbReference>
<protein>
    <recommendedName>
        <fullName evidence="6">MarR family transcriptional regulator</fullName>
    </recommendedName>
</protein>
<evidence type="ECO:0000313" key="3">
    <source>
        <dbReference type="EMBL" id="WBM39719.1"/>
    </source>
</evidence>
<keyword evidence="5" id="KW-1185">Reference proteome</keyword>
<accession>A0A2U2BGP5</accession>
<evidence type="ECO:0000313" key="5">
    <source>
        <dbReference type="Proteomes" id="UP001211866"/>
    </source>
</evidence>
<dbReference type="Proteomes" id="UP000245216">
    <property type="component" value="Unassembled WGS sequence"/>
</dbReference>
<dbReference type="STRING" id="511.UZ73_16305"/>
<dbReference type="KEGG" id="afa:UZ73_16305"/>